<reference evidence="2 3" key="1">
    <citation type="journal article" date="2016" name="PLoS ONE">
        <title>Complete Genome Sequence and Comparative Genomics of a Novel Myxobacterium Myxococcus hansupus.</title>
        <authorList>
            <person name="Sharma G."/>
            <person name="Narwani T."/>
            <person name="Subramanian S."/>
        </authorList>
    </citation>
    <scope>NUCLEOTIDE SEQUENCE [LARGE SCALE GENOMIC DNA]</scope>
    <source>
        <strain evidence="3">mixupus</strain>
    </source>
</reference>
<dbReference type="AlphaFoldDB" id="A0A0H4WRP5"/>
<feature type="domain" description="Glutamine amidotransferase" evidence="1">
    <location>
        <begin position="39"/>
        <end position="181"/>
    </location>
</feature>
<dbReference type="STRING" id="1297742.A176_003093"/>
<proteinExistence type="predicted"/>
<keyword evidence="3" id="KW-1185">Reference proteome</keyword>
<dbReference type="EMBL" id="CP012109">
    <property type="protein sequence ID" value="AKQ66181.1"/>
    <property type="molecule type" value="Genomic_DNA"/>
</dbReference>
<gene>
    <name evidence="2" type="ORF">A176_003093</name>
</gene>
<evidence type="ECO:0000313" key="3">
    <source>
        <dbReference type="Proteomes" id="UP000009026"/>
    </source>
</evidence>
<protein>
    <submittedName>
        <fullName evidence="2">GMP synthase glutamine-hydrolyzing protein</fullName>
    </submittedName>
</protein>
<dbReference type="PROSITE" id="PS51273">
    <property type="entry name" value="GATASE_TYPE_1"/>
    <property type="match status" value="1"/>
</dbReference>
<dbReference type="PANTHER" id="PTHR42695:SF5">
    <property type="entry name" value="GLUTAMINE AMIDOTRANSFERASE YLR126C-RELATED"/>
    <property type="match status" value="1"/>
</dbReference>
<dbReference type="eggNOG" id="COG0518">
    <property type="taxonomic scope" value="Bacteria"/>
</dbReference>
<dbReference type="CDD" id="cd01741">
    <property type="entry name" value="GATase1_1"/>
    <property type="match status" value="1"/>
</dbReference>
<dbReference type="GO" id="GO:0005829">
    <property type="term" value="C:cytosol"/>
    <property type="evidence" value="ECO:0007669"/>
    <property type="project" value="TreeGrafter"/>
</dbReference>
<dbReference type="KEGG" id="mym:A176_003093"/>
<dbReference type="OrthoDB" id="9813383at2"/>
<organism evidence="2 3">
    <name type="scientific">Pseudomyxococcus hansupus</name>
    <dbReference type="NCBI Taxonomy" id="1297742"/>
    <lineage>
        <taxon>Bacteria</taxon>
        <taxon>Pseudomonadati</taxon>
        <taxon>Myxococcota</taxon>
        <taxon>Myxococcia</taxon>
        <taxon>Myxococcales</taxon>
        <taxon>Cystobacterineae</taxon>
        <taxon>Myxococcaceae</taxon>
        <taxon>Pseudomyxococcus</taxon>
    </lineage>
</organism>
<name>A0A0H4WRP5_9BACT</name>
<dbReference type="InterPro" id="IPR029062">
    <property type="entry name" value="Class_I_gatase-like"/>
</dbReference>
<dbReference type="PATRIC" id="fig|1297742.4.peg.3119"/>
<dbReference type="InterPro" id="IPR017926">
    <property type="entry name" value="GATASE"/>
</dbReference>
<dbReference type="InterPro" id="IPR044992">
    <property type="entry name" value="ChyE-like"/>
</dbReference>
<dbReference type="PANTHER" id="PTHR42695">
    <property type="entry name" value="GLUTAMINE AMIDOTRANSFERASE YLR126C-RELATED"/>
    <property type="match status" value="1"/>
</dbReference>
<accession>A0A0H4WRP5</accession>
<dbReference type="Proteomes" id="UP000009026">
    <property type="component" value="Chromosome"/>
</dbReference>
<dbReference type="Gene3D" id="3.40.50.880">
    <property type="match status" value="1"/>
</dbReference>
<dbReference type="SUPFAM" id="SSF52317">
    <property type="entry name" value="Class I glutamine amidotransferase-like"/>
    <property type="match status" value="1"/>
</dbReference>
<dbReference type="RefSeq" id="WP_002639573.1">
    <property type="nucleotide sequence ID" value="NZ_CP012109.1"/>
</dbReference>
<dbReference type="Pfam" id="PF00117">
    <property type="entry name" value="GATase"/>
    <property type="match status" value="1"/>
</dbReference>
<evidence type="ECO:0000259" key="1">
    <source>
        <dbReference type="Pfam" id="PF00117"/>
    </source>
</evidence>
<evidence type="ECO:0000313" key="2">
    <source>
        <dbReference type="EMBL" id="AKQ66181.1"/>
    </source>
</evidence>
<sequence length="233" mass="25529">MRAVVFQHEEHEGPGLLAPALQAAGFTLVPRFRAVRREDVDAELLVVMGGRMAVYESDQHPFLRQELGILMERLAYERPCLGFCLGAQMLAAAAGSEVSAGKNGFEVGVGPVRWTAAAQQDPVLSGAKPRTVVAHWHGDTYAPVPDATLLASTDRYTQQAFRLGASYGFQFHLELTATEMGRWLDIEAESLQQRGKNLQELKAQLPKLKAAEADNTEVLHRLANHFARVAAGR</sequence>